<dbReference type="AlphaFoldDB" id="A0A1B6DJN5"/>
<sequence length="367" mass="42084">MPLHNDSYYSNSFPHYYVPSTFSVSARTPFSFSYMSPLSAMLSAGIGSNPLPRSILSSRTYSPLLSSIPETSSPILTRRDYTSRISPRNITNKTYYRTPKPLIINTETLDLSNRRHAGTTDDNDDSTKPGRIYRDRTVVRMHTKKLKENPNLRKKKTPGELLVEKFLIREKPELKEEPPIPRRRRIWETEEKEDMPPESNICRRGTIKRCTSVRKKSGQLHDNLLPPEETTVPRKTSISDELLIEEAAILDSMIQDELGQHPEDNHPKRKKTTELLDVDGAKVNTKPKRESRIYSTKKSSKTLPLDDINDNKSNKKKYSRKRSSKALDLLEDNKVKKKTYSRTQASKKLPLDQVDGANAEEVSDKML</sequence>
<accession>A0A1B6DJN5</accession>
<protein>
    <submittedName>
        <fullName evidence="2">Uncharacterized protein</fullName>
    </submittedName>
</protein>
<proteinExistence type="predicted"/>
<feature type="compositionally biased region" description="Basic residues" evidence="1">
    <location>
        <begin position="314"/>
        <end position="324"/>
    </location>
</feature>
<name>A0A1B6DJN5_9HEMI</name>
<reference evidence="2" key="1">
    <citation type="submission" date="2015-12" db="EMBL/GenBank/DDBJ databases">
        <title>De novo transcriptome assembly of four potential Pierce s Disease insect vectors from Arizona vineyards.</title>
        <authorList>
            <person name="Tassone E.E."/>
        </authorList>
    </citation>
    <scope>NUCLEOTIDE SEQUENCE</scope>
</reference>
<organism evidence="2">
    <name type="scientific">Clastoptera arizonana</name>
    <name type="common">Arizona spittle bug</name>
    <dbReference type="NCBI Taxonomy" id="38151"/>
    <lineage>
        <taxon>Eukaryota</taxon>
        <taxon>Metazoa</taxon>
        <taxon>Ecdysozoa</taxon>
        <taxon>Arthropoda</taxon>
        <taxon>Hexapoda</taxon>
        <taxon>Insecta</taxon>
        <taxon>Pterygota</taxon>
        <taxon>Neoptera</taxon>
        <taxon>Paraneoptera</taxon>
        <taxon>Hemiptera</taxon>
        <taxon>Auchenorrhyncha</taxon>
        <taxon>Cercopoidea</taxon>
        <taxon>Clastopteridae</taxon>
        <taxon>Clastoptera</taxon>
    </lineage>
</organism>
<gene>
    <name evidence="2" type="ORF">g.35396</name>
</gene>
<evidence type="ECO:0000256" key="1">
    <source>
        <dbReference type="SAM" id="MobiDB-lite"/>
    </source>
</evidence>
<dbReference type="EMBL" id="GEDC01011421">
    <property type="protein sequence ID" value="JAS25877.1"/>
    <property type="molecule type" value="Transcribed_RNA"/>
</dbReference>
<feature type="non-terminal residue" evidence="2">
    <location>
        <position position="367"/>
    </location>
</feature>
<evidence type="ECO:0000313" key="2">
    <source>
        <dbReference type="EMBL" id="JAS25877.1"/>
    </source>
</evidence>
<feature type="region of interest" description="Disordered" evidence="1">
    <location>
        <begin position="258"/>
        <end position="367"/>
    </location>
</feature>